<dbReference type="InterPro" id="IPR011335">
    <property type="entry name" value="Restrct_endonuc-II-like"/>
</dbReference>
<dbReference type="GO" id="GO:0015666">
    <property type="term" value="F:restriction endodeoxyribonuclease activity"/>
    <property type="evidence" value="ECO:0007669"/>
    <property type="project" value="TreeGrafter"/>
</dbReference>
<dbReference type="AlphaFoldDB" id="A0A9W6B1L1"/>
<dbReference type="EMBL" id="BRPL01000002">
    <property type="protein sequence ID" value="GLB46723.1"/>
    <property type="molecule type" value="Genomic_DNA"/>
</dbReference>
<comment type="caution">
    <text evidence="4">The sequence shown here is derived from an EMBL/GenBank/DDBJ whole genome shotgun (WGS) entry which is preliminary data.</text>
</comment>
<dbReference type="GO" id="GO:0003677">
    <property type="term" value="F:DNA binding"/>
    <property type="evidence" value="ECO:0007669"/>
    <property type="project" value="InterPro"/>
</dbReference>
<evidence type="ECO:0000313" key="5">
    <source>
        <dbReference type="Proteomes" id="UP001144204"/>
    </source>
</evidence>
<dbReference type="SUPFAM" id="SSF52980">
    <property type="entry name" value="Restriction endonuclease-like"/>
    <property type="match status" value="1"/>
</dbReference>
<evidence type="ECO:0000259" key="3">
    <source>
        <dbReference type="Pfam" id="PF04471"/>
    </source>
</evidence>
<organism evidence="4 5">
    <name type="scientific">Philodulcilactobacillus myokoensis</name>
    <dbReference type="NCBI Taxonomy" id="2929573"/>
    <lineage>
        <taxon>Bacteria</taxon>
        <taxon>Bacillati</taxon>
        <taxon>Bacillota</taxon>
        <taxon>Bacilli</taxon>
        <taxon>Lactobacillales</taxon>
        <taxon>Lactobacillaceae</taxon>
        <taxon>Philodulcilactobacillus</taxon>
    </lineage>
</organism>
<dbReference type="Proteomes" id="UP001144204">
    <property type="component" value="Unassembled WGS sequence"/>
</dbReference>
<feature type="domain" description="Restriction endonuclease type IV Mrr" evidence="3">
    <location>
        <begin position="134"/>
        <end position="244"/>
    </location>
</feature>
<dbReference type="InterPro" id="IPR007560">
    <property type="entry name" value="Restrct_endonuc_IV_Mrr"/>
</dbReference>
<reference evidence="4" key="2">
    <citation type="journal article" date="2023" name="PLoS ONE">
        <title>Philodulcilactobacillus myokoensis gen. nov., sp. nov., a fructophilic, acidophilic, and agar-phobic lactic acid bacterium isolated from fermented vegetable extracts.</title>
        <authorList>
            <person name="Kouya T."/>
            <person name="Ishiyama Y."/>
            <person name="Ohashi S."/>
            <person name="Kumakubo R."/>
            <person name="Yamazaki T."/>
            <person name="Otaki T."/>
        </authorList>
    </citation>
    <scope>NUCLEOTIDE SEQUENCE</scope>
    <source>
        <strain evidence="4">WR16-4</strain>
    </source>
</reference>
<keyword evidence="2" id="KW-0812">Transmembrane</keyword>
<gene>
    <name evidence="4" type="ORF">WR164_07020</name>
</gene>
<name>A0A9W6B1L1_9LACO</name>
<dbReference type="InterPro" id="IPR052906">
    <property type="entry name" value="Type_IV_Methyl-Rstrct_Enzyme"/>
</dbReference>
<evidence type="ECO:0000256" key="2">
    <source>
        <dbReference type="SAM" id="Phobius"/>
    </source>
</evidence>
<keyword evidence="2" id="KW-1133">Transmembrane helix</keyword>
<feature type="transmembrane region" description="Helical" evidence="2">
    <location>
        <begin position="61"/>
        <end position="80"/>
    </location>
</feature>
<dbReference type="InterPro" id="IPR011856">
    <property type="entry name" value="tRNA_endonuc-like_dom_sf"/>
</dbReference>
<dbReference type="RefSeq" id="WP_286136184.1">
    <property type="nucleotide sequence ID" value="NZ_BRPL01000002.1"/>
</dbReference>
<protein>
    <recommendedName>
        <fullName evidence="3">Restriction endonuclease type IV Mrr domain-containing protein</fullName>
    </recommendedName>
</protein>
<feature type="transmembrane region" description="Helical" evidence="2">
    <location>
        <begin position="7"/>
        <end position="27"/>
    </location>
</feature>
<proteinExistence type="predicted"/>
<evidence type="ECO:0000256" key="1">
    <source>
        <dbReference type="ARBA" id="ARBA00022801"/>
    </source>
</evidence>
<keyword evidence="2" id="KW-0472">Membrane</keyword>
<reference evidence="4" key="1">
    <citation type="submission" date="2022-07" db="EMBL/GenBank/DDBJ databases">
        <authorList>
            <person name="Kouya T."/>
            <person name="Ishiyama Y."/>
        </authorList>
    </citation>
    <scope>NUCLEOTIDE SEQUENCE</scope>
    <source>
        <strain evidence="4">WR16-4</strain>
    </source>
</reference>
<evidence type="ECO:0000313" key="4">
    <source>
        <dbReference type="EMBL" id="GLB46723.1"/>
    </source>
</evidence>
<accession>A0A9W6B1L1</accession>
<keyword evidence="1" id="KW-0378">Hydrolase</keyword>
<dbReference type="Pfam" id="PF04471">
    <property type="entry name" value="Mrr_cat"/>
    <property type="match status" value="1"/>
</dbReference>
<sequence length="259" mass="30509">MDKIHIFINVFLYLIQFMGRITLIALIELWNLFSDIDQIIFQQKDIWNSTTSFNFNLPSPLINFVVGMAVIILICFYFNYHRHFRVKRNNPLKRFLRNPHHHLPLHGNKIGYYAYHKYIKYSLYTSRHFWQRHRKIDPSGFEYFCGALFYHSNFKNVTVTQQSGDYGIDVAATYKQRNYGIQCKLYSRHHEVGVAAVQEAISGTLAYGLDVPIVVTTSHYTNAAREMANATGTILISQINLQKWQKHPNYIFQLLHIRK</sequence>
<keyword evidence="5" id="KW-1185">Reference proteome</keyword>
<dbReference type="GO" id="GO:0009307">
    <property type="term" value="P:DNA restriction-modification system"/>
    <property type="evidence" value="ECO:0007669"/>
    <property type="project" value="InterPro"/>
</dbReference>
<dbReference type="PANTHER" id="PTHR30015">
    <property type="entry name" value="MRR RESTRICTION SYSTEM PROTEIN"/>
    <property type="match status" value="1"/>
</dbReference>
<dbReference type="PANTHER" id="PTHR30015:SF6">
    <property type="entry name" value="SLL1429 PROTEIN"/>
    <property type="match status" value="1"/>
</dbReference>
<dbReference type="Gene3D" id="3.40.1350.10">
    <property type="match status" value="1"/>
</dbReference>